<dbReference type="InterPro" id="IPR000836">
    <property type="entry name" value="PRTase_dom"/>
</dbReference>
<dbReference type="CDD" id="cd06223">
    <property type="entry name" value="PRTases_typeI"/>
    <property type="match status" value="1"/>
</dbReference>
<dbReference type="InterPro" id="IPR037514">
    <property type="entry name" value="Rib-P_diPkinase_arc"/>
</dbReference>
<dbReference type="Pfam" id="PF13793">
    <property type="entry name" value="Pribosyltran_N"/>
    <property type="match status" value="1"/>
</dbReference>
<dbReference type="NCBIfam" id="TIGR01251">
    <property type="entry name" value="ribP_PPkin"/>
    <property type="match status" value="1"/>
</dbReference>
<feature type="binding site" evidence="10">
    <location>
        <position position="159"/>
    </location>
    <ligand>
        <name>Mg(2+)</name>
        <dbReference type="ChEBI" id="CHEBI:18420"/>
        <label>2</label>
    </ligand>
</feature>
<keyword evidence="2 10" id="KW-0808">Transferase</keyword>
<proteinExistence type="inferred from homology"/>
<dbReference type="SMART" id="SM01400">
    <property type="entry name" value="Pribosyltran_N"/>
    <property type="match status" value="1"/>
</dbReference>
<feature type="domain" description="Ribose-phosphate pyrophosphokinase N-terminal" evidence="12">
    <location>
        <begin position="1"/>
        <end position="110"/>
    </location>
</feature>
<evidence type="ECO:0000256" key="3">
    <source>
        <dbReference type="ARBA" id="ARBA00022723"/>
    </source>
</evidence>
<dbReference type="Pfam" id="PF00156">
    <property type="entry name" value="Pribosyltran"/>
    <property type="match status" value="1"/>
</dbReference>
<dbReference type="PATRIC" id="fig|351160.9.peg.787"/>
<evidence type="ECO:0000256" key="7">
    <source>
        <dbReference type="ARBA" id="ARBA00022840"/>
    </source>
</evidence>
<keyword evidence="14" id="KW-1185">Reference proteome</keyword>
<feature type="binding site" evidence="10">
    <location>
        <position position="208"/>
    </location>
    <ligand>
        <name>D-ribose 5-phosphate</name>
        <dbReference type="ChEBI" id="CHEBI:78346"/>
    </ligand>
</feature>
<sequence>MRIVAGPASQLLATRTAALLGCDIDLTDYKEFPDGEVYSRVTGEVAGNDIVIIQSTPTARDYIYLLQLIDACDEAKSLKVVIPYFGYARQDKRFNPGEPISSRAIARTIKADQVFTINIHDRSVLAHFPCKAEDLNVAPEIGNHIEGMKLHNPLVLAPDDGALNLVKSAATLKGLAYDYLEKTRLSGTEVKIAPKNLDVKGRDVVLLDDIVSTGGTIAEAAKLLRVIGAKDVHLGCVHPVLVGNAVIKLYRAGIKSVISTDTLEKATSRISAAPIIAEALRK</sequence>
<comment type="catalytic activity">
    <reaction evidence="9 10">
        <text>D-ribose 5-phosphate + ATP = 5-phospho-alpha-D-ribose 1-diphosphate + AMP + H(+)</text>
        <dbReference type="Rhea" id="RHEA:15609"/>
        <dbReference type="ChEBI" id="CHEBI:15378"/>
        <dbReference type="ChEBI" id="CHEBI:30616"/>
        <dbReference type="ChEBI" id="CHEBI:58017"/>
        <dbReference type="ChEBI" id="CHEBI:78346"/>
        <dbReference type="ChEBI" id="CHEBI:456215"/>
        <dbReference type="EC" id="2.7.6.1"/>
    </reaction>
</comment>
<organism evidence="13 14">
    <name type="scientific">Methanocella arvoryzae (strain DSM 22066 / NBRC 105507 / MRE50)</name>
    <dbReference type="NCBI Taxonomy" id="351160"/>
    <lineage>
        <taxon>Archaea</taxon>
        <taxon>Methanobacteriati</taxon>
        <taxon>Methanobacteriota</taxon>
        <taxon>Stenosarchaea group</taxon>
        <taxon>Methanomicrobia</taxon>
        <taxon>Methanocellales</taxon>
        <taxon>Methanocellaceae</taxon>
        <taxon>Methanocella</taxon>
    </lineage>
</organism>
<keyword evidence="8 10" id="KW-0460">Magnesium</keyword>
<feature type="active site" evidence="10">
    <location>
        <position position="182"/>
    </location>
</feature>
<dbReference type="AlphaFoldDB" id="Q0W299"/>
<evidence type="ECO:0000256" key="4">
    <source>
        <dbReference type="ARBA" id="ARBA00022727"/>
    </source>
</evidence>
<dbReference type="FunFam" id="3.40.50.2020:FF:000014">
    <property type="entry name" value="Ribose-phosphate pyrophosphokinase 1"/>
    <property type="match status" value="1"/>
</dbReference>
<dbReference type="UniPathway" id="UPA00087">
    <property type="reaction ID" value="UER00172"/>
</dbReference>
<comment type="cofactor">
    <cofactor evidence="10">
        <name>Mg(2+)</name>
        <dbReference type="ChEBI" id="CHEBI:18420"/>
    </cofactor>
    <text evidence="10">Binds 2 Mg(2+) ions per subunit.</text>
</comment>
<dbReference type="GO" id="GO:0005524">
    <property type="term" value="F:ATP binding"/>
    <property type="evidence" value="ECO:0007669"/>
    <property type="project" value="UniProtKB-KW"/>
</dbReference>
<dbReference type="GO" id="GO:0000287">
    <property type="term" value="F:magnesium ion binding"/>
    <property type="evidence" value="ECO:0007669"/>
    <property type="project" value="UniProtKB-UniRule"/>
</dbReference>
<evidence type="ECO:0000256" key="6">
    <source>
        <dbReference type="ARBA" id="ARBA00022777"/>
    </source>
</evidence>
<reference evidence="13 14" key="1">
    <citation type="journal article" date="2006" name="Science">
        <title>Genome of rice cluster I archaea -- the key methane producers in the rice rhizosphere.</title>
        <authorList>
            <person name="Erkel C."/>
            <person name="Kube M."/>
            <person name="Reinhardt R."/>
            <person name="Liesack W."/>
        </authorList>
    </citation>
    <scope>NUCLEOTIDE SEQUENCE [LARGE SCALE GENOMIC DNA]</scope>
    <source>
        <strain evidence="14">DSM 22066 / NBRC 105507 / MRE50</strain>
    </source>
</reference>
<keyword evidence="3 10" id="KW-0479">Metal-binding</keyword>
<keyword evidence="1 10" id="KW-0963">Cytoplasm</keyword>
<keyword evidence="4 10" id="KW-0545">Nucleotide biosynthesis</keyword>
<keyword evidence="5 10" id="KW-0547">Nucleotide-binding</keyword>
<protein>
    <recommendedName>
        <fullName evidence="10">Ribose-phosphate pyrophosphokinase</fullName>
        <shortName evidence="10">RPPK</shortName>
        <ecNumber evidence="10">2.7.6.1</ecNumber>
    </recommendedName>
    <alternativeName>
        <fullName evidence="10">5-phospho-D-ribosyl alpha-1-diphosphate synthase</fullName>
    </alternativeName>
    <alternativeName>
        <fullName evidence="10">Phosphoribosyl diphosphate synthase</fullName>
    </alternativeName>
    <alternativeName>
        <fullName evidence="10">Phosphoribosyl pyrophosphate synthase</fullName>
        <shortName evidence="10">P-Rib-PP synthase</shortName>
        <shortName evidence="10">PRPP synthase</shortName>
        <shortName evidence="10">PRPPase</shortName>
    </alternativeName>
</protein>
<dbReference type="NCBIfam" id="NF002095">
    <property type="entry name" value="PRK00934.1"/>
    <property type="match status" value="1"/>
</dbReference>
<keyword evidence="7 10" id="KW-0067">ATP-binding</keyword>
<dbReference type="KEGG" id="rci:RCIX2406"/>
<dbReference type="HAMAP" id="MF_00583_A">
    <property type="entry name" value="RibP_PPkinase_A"/>
    <property type="match status" value="1"/>
</dbReference>
<dbReference type="PANTHER" id="PTHR10210:SF32">
    <property type="entry name" value="RIBOSE-PHOSPHATE PYROPHOSPHOKINASE 2"/>
    <property type="match status" value="1"/>
</dbReference>
<dbReference type="GO" id="GO:0016301">
    <property type="term" value="F:kinase activity"/>
    <property type="evidence" value="ECO:0007669"/>
    <property type="project" value="UniProtKB-KW"/>
</dbReference>
<accession>Q0W299</accession>
<keyword evidence="6 10" id="KW-0418">Kinase</keyword>
<dbReference type="eggNOG" id="arCOG00067">
    <property type="taxonomic scope" value="Archaea"/>
</dbReference>
<evidence type="ECO:0000313" key="14">
    <source>
        <dbReference type="Proteomes" id="UP000000663"/>
    </source>
</evidence>
<dbReference type="SUPFAM" id="SSF53271">
    <property type="entry name" value="PRTase-like"/>
    <property type="match status" value="2"/>
</dbReference>
<feature type="binding site" evidence="10">
    <location>
        <begin position="212"/>
        <end position="216"/>
    </location>
    <ligand>
        <name>D-ribose 5-phosphate</name>
        <dbReference type="ChEBI" id="CHEBI:78346"/>
    </ligand>
</feature>
<evidence type="ECO:0000256" key="1">
    <source>
        <dbReference type="ARBA" id="ARBA00022490"/>
    </source>
</evidence>
<dbReference type="RefSeq" id="WP_012035087.1">
    <property type="nucleotide sequence ID" value="NC_009464.1"/>
</dbReference>
<evidence type="ECO:0000256" key="8">
    <source>
        <dbReference type="ARBA" id="ARBA00022842"/>
    </source>
</evidence>
<evidence type="ECO:0000256" key="10">
    <source>
        <dbReference type="HAMAP-Rule" id="MF_00583"/>
    </source>
</evidence>
<feature type="binding site" evidence="10">
    <location>
        <begin position="34"/>
        <end position="36"/>
    </location>
    <ligand>
        <name>ATP</name>
        <dbReference type="ChEBI" id="CHEBI:30616"/>
    </ligand>
</feature>
<dbReference type="GO" id="GO:0005737">
    <property type="term" value="C:cytoplasm"/>
    <property type="evidence" value="ECO:0007669"/>
    <property type="project" value="UniProtKB-SubCell"/>
</dbReference>
<dbReference type="GO" id="GO:0006164">
    <property type="term" value="P:purine nucleotide biosynthetic process"/>
    <property type="evidence" value="ECO:0007669"/>
    <property type="project" value="TreeGrafter"/>
</dbReference>
<feature type="binding site" evidence="10">
    <location>
        <begin position="89"/>
        <end position="90"/>
    </location>
    <ligand>
        <name>ATP</name>
        <dbReference type="ChEBI" id="CHEBI:30616"/>
    </ligand>
</feature>
<gene>
    <name evidence="13" type="primary">prsA-2</name>
    <name evidence="10" type="synonym">prs</name>
    <name evidence="13" type="ORF">RCIX2406</name>
</gene>
<evidence type="ECO:0000259" key="12">
    <source>
        <dbReference type="Pfam" id="PF13793"/>
    </source>
</evidence>
<dbReference type="STRING" id="351160.RCIX2406"/>
<dbReference type="InterPro" id="IPR029057">
    <property type="entry name" value="PRTase-like"/>
</dbReference>
<feature type="binding site" evidence="10">
    <location>
        <position position="184"/>
    </location>
    <ligand>
        <name>D-ribose 5-phosphate</name>
        <dbReference type="ChEBI" id="CHEBI:78346"/>
    </ligand>
</feature>
<dbReference type="Gene3D" id="3.40.50.2020">
    <property type="match status" value="2"/>
</dbReference>
<comment type="subcellular location">
    <subcellularLocation>
        <location evidence="10">Cytoplasm</location>
    </subcellularLocation>
</comment>
<evidence type="ECO:0000259" key="11">
    <source>
        <dbReference type="Pfam" id="PF00156"/>
    </source>
</evidence>
<dbReference type="GO" id="GO:0002189">
    <property type="term" value="C:ribose phosphate diphosphokinase complex"/>
    <property type="evidence" value="ECO:0007669"/>
    <property type="project" value="TreeGrafter"/>
</dbReference>
<dbReference type="GO" id="GO:0006015">
    <property type="term" value="P:5-phosphoribose 1-diphosphate biosynthetic process"/>
    <property type="evidence" value="ECO:0007669"/>
    <property type="project" value="UniProtKB-UniRule"/>
</dbReference>
<comment type="function">
    <text evidence="10">Involved in the biosynthesis of the central metabolite phospho-alpha-D-ribosyl-1-pyrophosphate (PRPP) via the transfer of pyrophosphoryl group from ATP to 1-hydroxyl of ribose-5-phosphate (Rib-5-P).</text>
</comment>
<dbReference type="Proteomes" id="UP000000663">
    <property type="component" value="Chromosome"/>
</dbReference>
<dbReference type="PANTHER" id="PTHR10210">
    <property type="entry name" value="RIBOSE-PHOSPHATE DIPHOSPHOKINASE FAMILY MEMBER"/>
    <property type="match status" value="1"/>
</dbReference>
<evidence type="ECO:0000256" key="5">
    <source>
        <dbReference type="ARBA" id="ARBA00022741"/>
    </source>
</evidence>
<dbReference type="InterPro" id="IPR029099">
    <property type="entry name" value="Pribosyltran_N"/>
</dbReference>
<evidence type="ECO:0000313" key="13">
    <source>
        <dbReference type="EMBL" id="CAJ37494.1"/>
    </source>
</evidence>
<evidence type="ECO:0000256" key="2">
    <source>
        <dbReference type="ARBA" id="ARBA00022679"/>
    </source>
</evidence>
<dbReference type="InterPro" id="IPR005946">
    <property type="entry name" value="Rib-P_diPkinase"/>
</dbReference>
<dbReference type="EMBL" id="AM114193">
    <property type="protein sequence ID" value="CAJ37494.1"/>
    <property type="molecule type" value="Genomic_DNA"/>
</dbReference>
<name>Q0W299_METAR</name>
<comment type="similarity">
    <text evidence="10">Belongs to the ribose-phosphate pyrophosphokinase family. Class III (archaeal) subfamily.</text>
</comment>
<dbReference type="EC" id="2.7.6.1" evidence="10"/>
<evidence type="ECO:0000256" key="9">
    <source>
        <dbReference type="ARBA" id="ARBA00049535"/>
    </source>
</evidence>
<comment type="pathway">
    <text evidence="10">Metabolic intermediate biosynthesis; 5-phospho-alpha-D-ribose 1-diphosphate biosynthesis; 5-phospho-alpha-D-ribose 1-diphosphate from D-ribose 5-phosphate (route I): step 1/1.</text>
</comment>
<dbReference type="GeneID" id="5145573"/>
<dbReference type="GO" id="GO:0004749">
    <property type="term" value="F:ribose phosphate diphosphokinase activity"/>
    <property type="evidence" value="ECO:0007669"/>
    <property type="project" value="UniProtKB-UniRule"/>
</dbReference>
<feature type="domain" description="Phosphoribosyltransferase" evidence="11">
    <location>
        <begin position="144"/>
        <end position="238"/>
    </location>
</feature>
<feature type="binding site" evidence="10">
    <location>
        <position position="120"/>
    </location>
    <ligand>
        <name>Mg(2+)</name>
        <dbReference type="ChEBI" id="CHEBI:18420"/>
        <label>1</label>
    </ligand>
</feature>